<keyword evidence="3" id="KW-1185">Reference proteome</keyword>
<dbReference type="EMBL" id="KZ613970">
    <property type="protein sequence ID" value="PMD29974.1"/>
    <property type="molecule type" value="Genomic_DNA"/>
</dbReference>
<organism evidence="2 3">
    <name type="scientific">Hyaloscypha variabilis (strain UAMH 11265 / GT02V1 / F)</name>
    <name type="common">Meliniomyces variabilis</name>
    <dbReference type="NCBI Taxonomy" id="1149755"/>
    <lineage>
        <taxon>Eukaryota</taxon>
        <taxon>Fungi</taxon>
        <taxon>Dikarya</taxon>
        <taxon>Ascomycota</taxon>
        <taxon>Pezizomycotina</taxon>
        <taxon>Leotiomycetes</taxon>
        <taxon>Helotiales</taxon>
        <taxon>Hyaloscyphaceae</taxon>
        <taxon>Hyaloscypha</taxon>
        <taxon>Hyaloscypha variabilis</taxon>
    </lineage>
</organism>
<name>A0A2J6QUP1_HYAVF</name>
<feature type="compositionally biased region" description="Acidic residues" evidence="1">
    <location>
        <begin position="308"/>
        <end position="323"/>
    </location>
</feature>
<evidence type="ECO:0000313" key="2">
    <source>
        <dbReference type="EMBL" id="PMD29974.1"/>
    </source>
</evidence>
<evidence type="ECO:0000313" key="3">
    <source>
        <dbReference type="Proteomes" id="UP000235786"/>
    </source>
</evidence>
<protein>
    <submittedName>
        <fullName evidence="2">Uncharacterized protein</fullName>
    </submittedName>
</protein>
<feature type="compositionally biased region" description="Basic and acidic residues" evidence="1">
    <location>
        <begin position="298"/>
        <end position="307"/>
    </location>
</feature>
<proteinExistence type="predicted"/>
<feature type="region of interest" description="Disordered" evidence="1">
    <location>
        <begin position="287"/>
        <end position="331"/>
    </location>
</feature>
<dbReference type="Proteomes" id="UP000235786">
    <property type="component" value="Unassembled WGS sequence"/>
</dbReference>
<accession>A0A2J6QUP1</accession>
<evidence type="ECO:0000256" key="1">
    <source>
        <dbReference type="SAM" id="MobiDB-lite"/>
    </source>
</evidence>
<reference evidence="2 3" key="1">
    <citation type="submission" date="2016-04" db="EMBL/GenBank/DDBJ databases">
        <title>A degradative enzymes factory behind the ericoid mycorrhizal symbiosis.</title>
        <authorList>
            <consortium name="DOE Joint Genome Institute"/>
            <person name="Martino E."/>
            <person name="Morin E."/>
            <person name="Grelet G."/>
            <person name="Kuo A."/>
            <person name="Kohler A."/>
            <person name="Daghino S."/>
            <person name="Barry K."/>
            <person name="Choi C."/>
            <person name="Cichocki N."/>
            <person name="Clum A."/>
            <person name="Copeland A."/>
            <person name="Hainaut M."/>
            <person name="Haridas S."/>
            <person name="Labutti K."/>
            <person name="Lindquist E."/>
            <person name="Lipzen A."/>
            <person name="Khouja H.-R."/>
            <person name="Murat C."/>
            <person name="Ohm R."/>
            <person name="Olson A."/>
            <person name="Spatafora J."/>
            <person name="Veneault-Fourrey C."/>
            <person name="Henrissat B."/>
            <person name="Grigoriev I."/>
            <person name="Martin F."/>
            <person name="Perotto S."/>
        </authorList>
    </citation>
    <scope>NUCLEOTIDE SEQUENCE [LARGE SCALE GENOMIC DNA]</scope>
    <source>
        <strain evidence="2 3">F</strain>
    </source>
</reference>
<dbReference type="AlphaFoldDB" id="A0A2J6QUP1"/>
<gene>
    <name evidence="2" type="ORF">L207DRAFT_573917</name>
</gene>
<sequence>MPEKAAMLMSLKSSGEWFIADTEPLNTKFRGLIPLLDIKVDDLTAMHQLGQQLDLGKRLLSKEVSNIPRTSGLVELDQELTDTLRSKVDFIIRLLPTTRHYRQTRRTLIKQLRNIEVYTAHAVVQESQIYCKGKWVKAPADTGNVAIFPEDDVLKIYLAAKSGFNLGEIELADELFSYCSMKGENPRQSEMCLHVALSQKDLSRIEKLFADKGIPSLESLGFADAEESESERRSEDESSGEGSDGKKKKFRPFGDLSVGEVILGIPVGIAVGIGGLLKDRRCFDGKSESDAWETTTNDVDKESKEEPPDYEDPQTETSDEEPSESGPNGLQRLGKAVSYRLRCLTIYNEDIAFQGEFEIHKTLTSTLGKNYNPQTHWLSPLRTRVGLPPPKNTSSPSFTFQDVSGTFTQLLAAASPDFAGTALEEWVAKPPTYHLDVRNTRSGTNAEFEVTEEMMGRARRGSVVVQRMRGVEVPREVYVLVRVFDLEISGVNEESEGIGKGKERVEGGKMMFLVDPWEAFCRERLVLRAKGGIVGALA</sequence>
<feature type="region of interest" description="Disordered" evidence="1">
    <location>
        <begin position="220"/>
        <end position="249"/>
    </location>
</feature>